<protein>
    <submittedName>
        <fullName evidence="3">ADP-heptose:LPS heptosyltransferase</fullName>
    </submittedName>
</protein>
<proteinExistence type="predicted"/>
<keyword evidence="2 3" id="KW-0808">Transferase</keyword>
<dbReference type="Proteomes" id="UP000199187">
    <property type="component" value="Unassembled WGS sequence"/>
</dbReference>
<keyword evidence="4" id="KW-1185">Reference proteome</keyword>
<dbReference type="Gene3D" id="3.40.50.2000">
    <property type="entry name" value="Glycogen Phosphorylase B"/>
    <property type="match status" value="2"/>
</dbReference>
<dbReference type="PANTHER" id="PTHR30160:SF7">
    <property type="entry name" value="ADP-HEPTOSE--LPS HEPTOSYLTRANSFERASE 2"/>
    <property type="match status" value="1"/>
</dbReference>
<dbReference type="InterPro" id="IPR051199">
    <property type="entry name" value="LPS_LOS_Heptosyltrfase"/>
</dbReference>
<dbReference type="GO" id="GO:0008713">
    <property type="term" value="F:ADP-heptose-lipopolysaccharide heptosyltransferase activity"/>
    <property type="evidence" value="ECO:0007669"/>
    <property type="project" value="TreeGrafter"/>
</dbReference>
<dbReference type="Pfam" id="PF01075">
    <property type="entry name" value="Glyco_transf_9"/>
    <property type="match status" value="1"/>
</dbReference>
<organism evidence="3 4">
    <name type="scientific">Kosakonia arachidis</name>
    <dbReference type="NCBI Taxonomy" id="551989"/>
    <lineage>
        <taxon>Bacteria</taxon>
        <taxon>Pseudomonadati</taxon>
        <taxon>Pseudomonadota</taxon>
        <taxon>Gammaproteobacteria</taxon>
        <taxon>Enterobacterales</taxon>
        <taxon>Enterobacteriaceae</taxon>
        <taxon>Kosakonia</taxon>
    </lineage>
</organism>
<dbReference type="GO" id="GO:0009244">
    <property type="term" value="P:lipopolysaccharide core region biosynthetic process"/>
    <property type="evidence" value="ECO:0007669"/>
    <property type="project" value="TreeGrafter"/>
</dbReference>
<dbReference type="AlphaFoldDB" id="A0A1I7A0Y5"/>
<sequence>MSSKKVKVALVSFLLSAYRLIKGNRLSVDKFDPSEKVESIAIFSTTALGDFMFNTPAILSIKSKFPNARITLVSSHKNKNLVEGSPWFERVIYWDQQFKSILKVVSLLKKDVPDVIVILHSKSPYDVLISNLAGAKYIFKDAYNESDFAMRPFVTSLSAVRFDWHIIERKLSLIQSMGCDTTNIQMKIPFSFETKTKKHNTLVIGFQLGASKIQRQWPIVRFNELAKLLINSGRNIEIVLIGSPNEAELSKKFMEGMTEIERESITDCVGKVSLRELVETISGFDLLVTGDTGPLHLAVALQIKTVSLFVTANPAHTGPLQDPHLHKVIHICNDNDDVMTSAQPMSIITAENVMTAISEVIDAW</sequence>
<dbReference type="PANTHER" id="PTHR30160">
    <property type="entry name" value="TETRAACYLDISACCHARIDE 4'-KINASE-RELATED"/>
    <property type="match status" value="1"/>
</dbReference>
<dbReference type="InterPro" id="IPR002201">
    <property type="entry name" value="Glyco_trans_9"/>
</dbReference>
<accession>A0A1I7A0Y5</accession>
<name>A0A1I7A0Y5_9ENTR</name>
<evidence type="ECO:0000313" key="3">
    <source>
        <dbReference type="EMBL" id="SFT68561.1"/>
    </source>
</evidence>
<keyword evidence="1" id="KW-0328">Glycosyltransferase</keyword>
<gene>
    <name evidence="3" type="ORF">SAMN05192562_1011497</name>
</gene>
<evidence type="ECO:0000313" key="4">
    <source>
        <dbReference type="Proteomes" id="UP000199187"/>
    </source>
</evidence>
<dbReference type="OrthoDB" id="9781892at2"/>
<dbReference type="GO" id="GO:0005829">
    <property type="term" value="C:cytosol"/>
    <property type="evidence" value="ECO:0007669"/>
    <property type="project" value="TreeGrafter"/>
</dbReference>
<dbReference type="RefSeq" id="WP_090120488.1">
    <property type="nucleotide sequence ID" value="NZ_CP045300.1"/>
</dbReference>
<dbReference type="SUPFAM" id="SSF53756">
    <property type="entry name" value="UDP-Glycosyltransferase/glycogen phosphorylase"/>
    <property type="match status" value="1"/>
</dbReference>
<dbReference type="EMBL" id="FPAU01000001">
    <property type="protein sequence ID" value="SFT68561.1"/>
    <property type="molecule type" value="Genomic_DNA"/>
</dbReference>
<reference evidence="4" key="1">
    <citation type="submission" date="2016-10" db="EMBL/GenBank/DDBJ databases">
        <authorList>
            <person name="Varghese N."/>
            <person name="Submissions S."/>
        </authorList>
    </citation>
    <scope>NUCLEOTIDE SEQUENCE [LARGE SCALE GENOMIC DNA]</scope>
    <source>
        <strain evidence="4">Ah-143</strain>
    </source>
</reference>
<dbReference type="CDD" id="cd03789">
    <property type="entry name" value="GT9_LPS_heptosyltransferase"/>
    <property type="match status" value="1"/>
</dbReference>
<evidence type="ECO:0000256" key="2">
    <source>
        <dbReference type="ARBA" id="ARBA00022679"/>
    </source>
</evidence>
<evidence type="ECO:0000256" key="1">
    <source>
        <dbReference type="ARBA" id="ARBA00022676"/>
    </source>
</evidence>